<dbReference type="InterPro" id="IPR050496">
    <property type="entry name" value="SNF2_RAD54_helicase_repair"/>
</dbReference>
<gene>
    <name evidence="6" type="ORF">IAB80_00215</name>
</gene>
<dbReference type="PROSITE" id="PS51192">
    <property type="entry name" value="HELICASE_ATP_BIND_1"/>
    <property type="match status" value="1"/>
</dbReference>
<dbReference type="GO" id="GO:0004386">
    <property type="term" value="F:helicase activity"/>
    <property type="evidence" value="ECO:0007669"/>
    <property type="project" value="UniProtKB-KW"/>
</dbReference>
<protein>
    <submittedName>
        <fullName evidence="6">DEAD/DEAH box helicase</fullName>
    </submittedName>
</protein>
<sequence length="1092" mass="123076">MEKLIGKLISKPGIISGLLNRELDPEILAVAQSCGLEIFPGRWDDLEMNCSCPDWAVPCKHLAAVVYMLSREIDNNPFIVFRMHGLDLLEELGKRGISADAMQQEIEVPSLEDVVKPAATAEPDTPTFCRIDFSRLADCSETLLMLLPDKTNFAPQGNFKGSYAAELQRIKKPVQKFFLGKSGTEDFFHTDCPVHEKRIGMDDEINLRFNYTFDWTIKSRAGYDGCALVRALLDINPDFLPDYHPSVAAMYQTLLGALHLLEKGAVSPRLFRLKDNTYMICWMPAYIDPAVKELMDSLDGLVPASLVKVQHTARSSGKPVEHPAEWLVSFFLGTLIKNLSDSPARTPLLSFFFKGQRMPFNDAGEREIPGGIKSWTASCTLTEYDYRPVFNIEEDRRGGFNLNLGVEYRTDPGKGNVPLRTVLESSDYTGERLRILRSFTLISGLVKEITGYINTGAGEPVHFTSASFAPFLLQIIPAVRMLGIKVFMPKVLEHLIRPKASLSIRRKTGRDKGFLSMADLFAFDWEVALGDELVSREEFMQLQKQAGGLIKFKQHYIYTDAETLLKLHTAFSQGERLSPARILQAALSGEYESAPVRLSGEVREMIDTLTRQEHIPLPSGLEARLRPYQERGFSWMYRNSRIGFGSILADDMGLGKTLQAITLMLKMKEEGALEQGRILVVVPTGLLTNWQAEISRFAPSLAVFVYHGPGRDLKKFDADILLTTYGVLRSDNAKLKRLPWTLMFIDEAQNIKNQDTAQSKAVRGIPATTHIALSGTPVENRLSEFWSIMDYANKGFLDTPKAFREKFVNPIRLYNDSECAARFRKVTAPFMMRRMKADKSIISDLPDKIEMDEYAALTSEQAALYEQTLKAAMAEIEGIDTTDHEALFHRQGLILQMILALKQICNHPAQFLKNGDCRTELSGKAELLLDRVEGIVTNGEKVLVFTQFREMGEMLVHFIGERTGQRPMFYHGGCSVKKRQEMVERFQNSRADNVFILSLKAAGTGLNLTAASHVIHYDLWWNPAVEAQATDRAYRIGQQKKVIVHRFITKDTFEERINAMIQQKKHLADMTVASGENWIGKLSNKELREIFG</sequence>
<dbReference type="InterPro" id="IPR027417">
    <property type="entry name" value="P-loop_NTPase"/>
</dbReference>
<reference evidence="6" key="2">
    <citation type="journal article" date="2021" name="PeerJ">
        <title>Extensive microbial diversity within the chicken gut microbiome revealed by metagenomics and culture.</title>
        <authorList>
            <person name="Gilroy R."/>
            <person name="Ravi A."/>
            <person name="Getino M."/>
            <person name="Pursley I."/>
            <person name="Horton D.L."/>
            <person name="Alikhan N.F."/>
            <person name="Baker D."/>
            <person name="Gharbi K."/>
            <person name="Hall N."/>
            <person name="Watson M."/>
            <person name="Adriaenssens E.M."/>
            <person name="Foster-Nyarko E."/>
            <person name="Jarju S."/>
            <person name="Secka A."/>
            <person name="Antonio M."/>
            <person name="Oren A."/>
            <person name="Chaudhuri R.R."/>
            <person name="La Ragione R."/>
            <person name="Hildebrand F."/>
            <person name="Pallen M.J."/>
        </authorList>
    </citation>
    <scope>NUCLEOTIDE SEQUENCE</scope>
    <source>
        <strain evidence="6">2478</strain>
    </source>
</reference>
<dbReference type="Pfam" id="PF00176">
    <property type="entry name" value="SNF2-rel_dom"/>
    <property type="match status" value="1"/>
</dbReference>
<dbReference type="InterPro" id="IPR007527">
    <property type="entry name" value="Znf_SWIM"/>
</dbReference>
<keyword evidence="1" id="KW-0378">Hydrolase</keyword>
<keyword evidence="2" id="KW-0862">Zinc</keyword>
<feature type="domain" description="SWIM-type" evidence="3">
    <location>
        <begin position="36"/>
        <end position="70"/>
    </location>
</feature>
<dbReference type="Gene3D" id="3.40.50.10810">
    <property type="entry name" value="Tandem AAA-ATPase domain"/>
    <property type="match status" value="1"/>
</dbReference>
<dbReference type="InterPro" id="IPR022138">
    <property type="entry name" value="DUF3670"/>
</dbReference>
<keyword evidence="2" id="KW-0863">Zinc-finger</keyword>
<dbReference type="InterPro" id="IPR001650">
    <property type="entry name" value="Helicase_C-like"/>
</dbReference>
<evidence type="ECO:0000259" key="5">
    <source>
        <dbReference type="PROSITE" id="PS51194"/>
    </source>
</evidence>
<accession>A0A9D9IS89</accession>
<name>A0A9D9IS89_9BACT</name>
<dbReference type="Pfam" id="PF00271">
    <property type="entry name" value="Helicase_C"/>
    <property type="match status" value="1"/>
</dbReference>
<dbReference type="GO" id="GO:0005524">
    <property type="term" value="F:ATP binding"/>
    <property type="evidence" value="ECO:0007669"/>
    <property type="project" value="InterPro"/>
</dbReference>
<dbReference type="SUPFAM" id="SSF52540">
    <property type="entry name" value="P-loop containing nucleoside triphosphate hydrolases"/>
    <property type="match status" value="2"/>
</dbReference>
<dbReference type="FunFam" id="3.40.50.300:FF:000533">
    <property type="entry name" value="Helicase, Snf2 family"/>
    <property type="match status" value="1"/>
</dbReference>
<dbReference type="SMART" id="SM00490">
    <property type="entry name" value="HELICc"/>
    <property type="match status" value="1"/>
</dbReference>
<evidence type="ECO:0000256" key="2">
    <source>
        <dbReference type="PROSITE-ProRule" id="PRU00325"/>
    </source>
</evidence>
<keyword evidence="6" id="KW-0547">Nucleotide-binding</keyword>
<dbReference type="GO" id="GO:0015616">
    <property type="term" value="F:DNA translocase activity"/>
    <property type="evidence" value="ECO:0007669"/>
    <property type="project" value="TreeGrafter"/>
</dbReference>
<dbReference type="Pfam" id="PF12419">
    <property type="entry name" value="DUF3670"/>
    <property type="match status" value="1"/>
</dbReference>
<evidence type="ECO:0000313" key="7">
    <source>
        <dbReference type="Proteomes" id="UP000823771"/>
    </source>
</evidence>
<dbReference type="PROSITE" id="PS50966">
    <property type="entry name" value="ZF_SWIM"/>
    <property type="match status" value="1"/>
</dbReference>
<comment type="caution">
    <text evidence="6">The sequence shown here is derived from an EMBL/GenBank/DDBJ whole genome shotgun (WGS) entry which is preliminary data.</text>
</comment>
<keyword evidence="6" id="KW-0347">Helicase</keyword>
<keyword evidence="2" id="KW-0479">Metal-binding</keyword>
<dbReference type="CDD" id="cd18793">
    <property type="entry name" value="SF2_C_SNF"/>
    <property type="match status" value="1"/>
</dbReference>
<dbReference type="InterPro" id="IPR014001">
    <property type="entry name" value="Helicase_ATP-bd"/>
</dbReference>
<keyword evidence="6" id="KW-0067">ATP-binding</keyword>
<evidence type="ECO:0000313" key="6">
    <source>
        <dbReference type="EMBL" id="MBO8477321.1"/>
    </source>
</evidence>
<dbReference type="InterPro" id="IPR038718">
    <property type="entry name" value="SNF2-like_sf"/>
</dbReference>
<evidence type="ECO:0000259" key="4">
    <source>
        <dbReference type="PROSITE" id="PS51192"/>
    </source>
</evidence>
<dbReference type="Pfam" id="PF04434">
    <property type="entry name" value="SWIM"/>
    <property type="match status" value="1"/>
</dbReference>
<dbReference type="PANTHER" id="PTHR45629">
    <property type="entry name" value="SNF2/RAD54 FAMILY MEMBER"/>
    <property type="match status" value="1"/>
</dbReference>
<dbReference type="EMBL" id="JADILZ010000003">
    <property type="protein sequence ID" value="MBO8477321.1"/>
    <property type="molecule type" value="Genomic_DNA"/>
</dbReference>
<dbReference type="InterPro" id="IPR049730">
    <property type="entry name" value="SNF2/RAD54-like_C"/>
</dbReference>
<dbReference type="Proteomes" id="UP000823771">
    <property type="component" value="Unassembled WGS sequence"/>
</dbReference>
<feature type="domain" description="Helicase C-terminal" evidence="5">
    <location>
        <begin position="928"/>
        <end position="1083"/>
    </location>
</feature>
<feature type="domain" description="Helicase ATP-binding" evidence="4">
    <location>
        <begin position="637"/>
        <end position="795"/>
    </location>
</feature>
<evidence type="ECO:0000259" key="3">
    <source>
        <dbReference type="PROSITE" id="PS50966"/>
    </source>
</evidence>
<dbReference type="SMART" id="SM00487">
    <property type="entry name" value="DEXDc"/>
    <property type="match status" value="1"/>
</dbReference>
<dbReference type="InterPro" id="IPR000330">
    <property type="entry name" value="SNF2_N"/>
</dbReference>
<dbReference type="Gene3D" id="3.40.50.300">
    <property type="entry name" value="P-loop containing nucleotide triphosphate hydrolases"/>
    <property type="match status" value="1"/>
</dbReference>
<organism evidence="6 7">
    <name type="scientific">Candidatus Cryptobacteroides excrementipullorum</name>
    <dbReference type="NCBI Taxonomy" id="2840761"/>
    <lineage>
        <taxon>Bacteria</taxon>
        <taxon>Pseudomonadati</taxon>
        <taxon>Bacteroidota</taxon>
        <taxon>Bacteroidia</taxon>
        <taxon>Bacteroidales</taxon>
        <taxon>Candidatus Cryptobacteroides</taxon>
    </lineage>
</organism>
<dbReference type="AlphaFoldDB" id="A0A9D9IS89"/>
<dbReference type="PANTHER" id="PTHR45629:SF7">
    <property type="entry name" value="DNA EXCISION REPAIR PROTEIN ERCC-6-RELATED"/>
    <property type="match status" value="1"/>
</dbReference>
<dbReference type="GO" id="GO:0008270">
    <property type="term" value="F:zinc ion binding"/>
    <property type="evidence" value="ECO:0007669"/>
    <property type="project" value="UniProtKB-KW"/>
</dbReference>
<dbReference type="GO" id="GO:0016787">
    <property type="term" value="F:hydrolase activity"/>
    <property type="evidence" value="ECO:0007669"/>
    <property type="project" value="UniProtKB-KW"/>
</dbReference>
<dbReference type="PROSITE" id="PS51194">
    <property type="entry name" value="HELICASE_CTER"/>
    <property type="match status" value="1"/>
</dbReference>
<proteinExistence type="predicted"/>
<reference evidence="6" key="1">
    <citation type="submission" date="2020-10" db="EMBL/GenBank/DDBJ databases">
        <authorList>
            <person name="Gilroy R."/>
        </authorList>
    </citation>
    <scope>NUCLEOTIDE SEQUENCE</scope>
    <source>
        <strain evidence="6">2478</strain>
    </source>
</reference>
<evidence type="ECO:0000256" key="1">
    <source>
        <dbReference type="ARBA" id="ARBA00022801"/>
    </source>
</evidence>